<dbReference type="GO" id="GO:0004497">
    <property type="term" value="F:monooxygenase activity"/>
    <property type="evidence" value="ECO:0007669"/>
    <property type="project" value="UniProtKB-KW"/>
</dbReference>
<protein>
    <submittedName>
        <fullName evidence="2">Quinol monooxygenase</fullName>
        <ecNumber evidence="2">1.-.-.-</ecNumber>
    </submittedName>
</protein>
<evidence type="ECO:0000313" key="2">
    <source>
        <dbReference type="EMBL" id="MFC5471375.1"/>
    </source>
</evidence>
<dbReference type="PROSITE" id="PS51725">
    <property type="entry name" value="ABM"/>
    <property type="match status" value="1"/>
</dbReference>
<evidence type="ECO:0000259" key="1">
    <source>
        <dbReference type="PROSITE" id="PS51725"/>
    </source>
</evidence>
<dbReference type="SUPFAM" id="SSF54909">
    <property type="entry name" value="Dimeric alpha+beta barrel"/>
    <property type="match status" value="1"/>
</dbReference>
<evidence type="ECO:0000313" key="3">
    <source>
        <dbReference type="Proteomes" id="UP001596105"/>
    </source>
</evidence>
<dbReference type="InterPro" id="IPR007138">
    <property type="entry name" value="ABM_dom"/>
</dbReference>
<feature type="domain" description="ABM" evidence="1">
    <location>
        <begin position="4"/>
        <end position="92"/>
    </location>
</feature>
<name>A0ABW0LZY1_9BACL</name>
<dbReference type="EC" id="1.-.-.-" evidence="2"/>
<keyword evidence="2" id="KW-0560">Oxidoreductase</keyword>
<dbReference type="EMBL" id="JBHSMH010000097">
    <property type="protein sequence ID" value="MFC5471375.1"/>
    <property type="molecule type" value="Genomic_DNA"/>
</dbReference>
<proteinExistence type="predicted"/>
<dbReference type="RefSeq" id="WP_209744578.1">
    <property type="nucleotide sequence ID" value="NZ_JBHSMH010000097.1"/>
</dbReference>
<sequence>MSKFAMYGKFKAQPGQGDALAGILLEAAEQSESVAGCELYIVNVSEEDSDTIWVTELWSDAEAHDAFLRNEDAQALIGRARPLIAGVEPVKLRPLGGKGFR</sequence>
<organism evidence="2 3">
    <name type="scientific">Cohnella suwonensis</name>
    <dbReference type="NCBI Taxonomy" id="696072"/>
    <lineage>
        <taxon>Bacteria</taxon>
        <taxon>Bacillati</taxon>
        <taxon>Bacillota</taxon>
        <taxon>Bacilli</taxon>
        <taxon>Bacillales</taxon>
        <taxon>Paenibacillaceae</taxon>
        <taxon>Cohnella</taxon>
    </lineage>
</organism>
<accession>A0ABW0LZY1</accession>
<keyword evidence="2" id="KW-0503">Monooxygenase</keyword>
<dbReference type="Pfam" id="PF03992">
    <property type="entry name" value="ABM"/>
    <property type="match status" value="1"/>
</dbReference>
<dbReference type="InterPro" id="IPR011008">
    <property type="entry name" value="Dimeric_a/b-barrel"/>
</dbReference>
<keyword evidence="3" id="KW-1185">Reference proteome</keyword>
<reference evidence="3" key="1">
    <citation type="journal article" date="2019" name="Int. J. Syst. Evol. Microbiol.">
        <title>The Global Catalogue of Microorganisms (GCM) 10K type strain sequencing project: providing services to taxonomists for standard genome sequencing and annotation.</title>
        <authorList>
            <consortium name="The Broad Institute Genomics Platform"/>
            <consortium name="The Broad Institute Genome Sequencing Center for Infectious Disease"/>
            <person name="Wu L."/>
            <person name="Ma J."/>
        </authorList>
    </citation>
    <scope>NUCLEOTIDE SEQUENCE [LARGE SCALE GENOMIC DNA]</scope>
    <source>
        <strain evidence="3">CCUG 57113</strain>
    </source>
</reference>
<gene>
    <name evidence="2" type="ORF">ACFPPD_22050</name>
</gene>
<comment type="caution">
    <text evidence="2">The sequence shown here is derived from an EMBL/GenBank/DDBJ whole genome shotgun (WGS) entry which is preliminary data.</text>
</comment>
<dbReference type="Gene3D" id="3.30.70.100">
    <property type="match status" value="1"/>
</dbReference>
<dbReference type="Proteomes" id="UP001596105">
    <property type="component" value="Unassembled WGS sequence"/>
</dbReference>